<evidence type="ECO:0000313" key="3">
    <source>
        <dbReference type="Proteomes" id="UP000466931"/>
    </source>
</evidence>
<reference evidence="2" key="1">
    <citation type="journal article" date="2019" name="Emerg. Microbes Infect.">
        <title>Comprehensive subspecies identification of 175 nontuberculous mycobacteria species based on 7547 genomic profiles.</title>
        <authorList>
            <person name="Matsumoto Y."/>
            <person name="Kinjo T."/>
            <person name="Motooka D."/>
            <person name="Nabeya D."/>
            <person name="Jung N."/>
            <person name="Uechi K."/>
            <person name="Horii T."/>
            <person name="Iida T."/>
            <person name="Fujita J."/>
            <person name="Nakamura S."/>
        </authorList>
    </citation>
    <scope>NUCLEOTIDE SEQUENCE [LARGE SCALE GENOMIC DNA]</scope>
    <source>
        <strain evidence="2">JCM 13671</strain>
    </source>
</reference>
<organism evidence="2 3">
    <name type="scientific">Mycolicibacterium confluentis</name>
    <dbReference type="NCBI Taxonomy" id="28047"/>
    <lineage>
        <taxon>Bacteria</taxon>
        <taxon>Bacillati</taxon>
        <taxon>Actinomycetota</taxon>
        <taxon>Actinomycetes</taxon>
        <taxon>Mycobacteriales</taxon>
        <taxon>Mycobacteriaceae</taxon>
        <taxon>Mycolicibacterium</taxon>
    </lineage>
</organism>
<keyword evidence="1" id="KW-0472">Membrane</keyword>
<gene>
    <name evidence="2" type="ORF">MCNF_36660</name>
</gene>
<sequence>MDLGISIAALALTVFGAAGAAFLAVMLMAFTDNCPQPTCDIDAGVTWVFTGFGAAVVIAVAGVVATIVALTRRVRAWPFAVGTLVLCGAACLLGILGYTAAVGG</sequence>
<dbReference type="Proteomes" id="UP000466931">
    <property type="component" value="Chromosome"/>
</dbReference>
<keyword evidence="3" id="KW-1185">Reference proteome</keyword>
<reference evidence="2" key="2">
    <citation type="submission" date="2020-02" db="EMBL/GenBank/DDBJ databases">
        <authorList>
            <person name="Matsumoto Y."/>
            <person name="Motooka D."/>
            <person name="Nakamura S."/>
        </authorList>
    </citation>
    <scope>NUCLEOTIDE SEQUENCE</scope>
    <source>
        <strain evidence="2">JCM 13671</strain>
    </source>
</reference>
<feature type="transmembrane region" description="Helical" evidence="1">
    <location>
        <begin position="77"/>
        <end position="101"/>
    </location>
</feature>
<evidence type="ECO:0000313" key="2">
    <source>
        <dbReference type="EMBL" id="BBZ35061.1"/>
    </source>
</evidence>
<proteinExistence type="predicted"/>
<protein>
    <submittedName>
        <fullName evidence="2">Uncharacterized protein</fullName>
    </submittedName>
</protein>
<feature type="transmembrane region" description="Helical" evidence="1">
    <location>
        <begin position="44"/>
        <end position="70"/>
    </location>
</feature>
<accession>A0A7I7Y1R4</accession>
<evidence type="ECO:0000256" key="1">
    <source>
        <dbReference type="SAM" id="Phobius"/>
    </source>
</evidence>
<name>A0A7I7Y1R4_9MYCO</name>
<keyword evidence="1" id="KW-1133">Transmembrane helix</keyword>
<keyword evidence="1" id="KW-0812">Transmembrane</keyword>
<dbReference type="AlphaFoldDB" id="A0A7I7Y1R4"/>
<dbReference type="EMBL" id="AP022612">
    <property type="protein sequence ID" value="BBZ35061.1"/>
    <property type="molecule type" value="Genomic_DNA"/>
</dbReference>